<dbReference type="PANTHER" id="PTHR11825">
    <property type="entry name" value="SUBGROUP IIII AMINOTRANSFERASE"/>
    <property type="match status" value="1"/>
</dbReference>
<dbReference type="GO" id="GO:0009098">
    <property type="term" value="P:L-leucine biosynthetic process"/>
    <property type="evidence" value="ECO:0007669"/>
    <property type="project" value="UniProtKB-UniPathway"/>
</dbReference>
<dbReference type="Proteomes" id="UP000587527">
    <property type="component" value="Unassembled WGS sequence"/>
</dbReference>
<evidence type="ECO:0000256" key="7">
    <source>
        <dbReference type="ARBA" id="ARBA00022605"/>
    </source>
</evidence>
<comment type="pathway">
    <text evidence="3">Amino-acid biosynthesis; L-valine biosynthesis; L-valine from pyruvate: step 4/4.</text>
</comment>
<evidence type="ECO:0000256" key="16">
    <source>
        <dbReference type="RuleBase" id="RU004516"/>
    </source>
</evidence>
<evidence type="ECO:0000256" key="10">
    <source>
        <dbReference type="ARBA" id="ARBA00023304"/>
    </source>
</evidence>
<keyword evidence="6 17" id="KW-0032">Aminotransferase</keyword>
<dbReference type="NCBIfam" id="NF009897">
    <property type="entry name" value="PRK13357.1"/>
    <property type="match status" value="1"/>
</dbReference>
<proteinExistence type="inferred from homology"/>
<evidence type="ECO:0000256" key="4">
    <source>
        <dbReference type="ARBA" id="ARBA00005072"/>
    </source>
</evidence>
<dbReference type="SUPFAM" id="SSF56752">
    <property type="entry name" value="D-aminoacid aminotransferase-like PLP-dependent enzymes"/>
    <property type="match status" value="1"/>
</dbReference>
<dbReference type="PIRSF" id="PIRSF006468">
    <property type="entry name" value="BCAT1"/>
    <property type="match status" value="1"/>
</dbReference>
<dbReference type="Pfam" id="PF01063">
    <property type="entry name" value="Aminotran_4"/>
    <property type="match status" value="1"/>
</dbReference>
<name>A0A841C176_9ACTN</name>
<dbReference type="InterPro" id="IPR033939">
    <property type="entry name" value="BCAT_family"/>
</dbReference>
<evidence type="ECO:0000256" key="9">
    <source>
        <dbReference type="ARBA" id="ARBA00022898"/>
    </source>
</evidence>
<evidence type="ECO:0000256" key="17">
    <source>
        <dbReference type="RuleBase" id="RU004517"/>
    </source>
</evidence>
<evidence type="ECO:0000256" key="11">
    <source>
        <dbReference type="ARBA" id="ARBA00048212"/>
    </source>
</evidence>
<protein>
    <recommendedName>
        <fullName evidence="17">Branched-chain-amino-acid aminotransferase</fullName>
        <ecNumber evidence="17">2.6.1.42</ecNumber>
    </recommendedName>
</protein>
<feature type="modified residue" description="N6-(pyridoxal phosphate)lysine" evidence="14">
    <location>
        <position position="190"/>
    </location>
</feature>
<comment type="catalytic activity">
    <reaction evidence="13 17">
        <text>L-leucine + 2-oxoglutarate = 4-methyl-2-oxopentanoate + L-glutamate</text>
        <dbReference type="Rhea" id="RHEA:18321"/>
        <dbReference type="ChEBI" id="CHEBI:16810"/>
        <dbReference type="ChEBI" id="CHEBI:17865"/>
        <dbReference type="ChEBI" id="CHEBI:29985"/>
        <dbReference type="ChEBI" id="CHEBI:57427"/>
        <dbReference type="EC" id="2.6.1.42"/>
    </reaction>
</comment>
<dbReference type="UniPathway" id="UPA00048">
    <property type="reaction ID" value="UER00073"/>
</dbReference>
<evidence type="ECO:0000313" key="18">
    <source>
        <dbReference type="EMBL" id="MBB5872720.1"/>
    </source>
</evidence>
<dbReference type="CDD" id="cd01557">
    <property type="entry name" value="BCAT_beta_family"/>
    <property type="match status" value="1"/>
</dbReference>
<evidence type="ECO:0000256" key="2">
    <source>
        <dbReference type="ARBA" id="ARBA00004824"/>
    </source>
</evidence>
<organism evidence="18 19">
    <name type="scientific">Allocatelliglobosispora scoriae</name>
    <dbReference type="NCBI Taxonomy" id="643052"/>
    <lineage>
        <taxon>Bacteria</taxon>
        <taxon>Bacillati</taxon>
        <taxon>Actinomycetota</taxon>
        <taxon>Actinomycetes</taxon>
        <taxon>Micromonosporales</taxon>
        <taxon>Micromonosporaceae</taxon>
        <taxon>Allocatelliglobosispora</taxon>
    </lineage>
</organism>
<comment type="catalytic activity">
    <reaction evidence="12 17">
        <text>L-isoleucine + 2-oxoglutarate = (S)-3-methyl-2-oxopentanoate + L-glutamate</text>
        <dbReference type="Rhea" id="RHEA:24801"/>
        <dbReference type="ChEBI" id="CHEBI:16810"/>
        <dbReference type="ChEBI" id="CHEBI:29985"/>
        <dbReference type="ChEBI" id="CHEBI:35146"/>
        <dbReference type="ChEBI" id="CHEBI:58045"/>
        <dbReference type="EC" id="2.6.1.42"/>
    </reaction>
</comment>
<dbReference type="NCBIfam" id="TIGR01123">
    <property type="entry name" value="ilvE_II"/>
    <property type="match status" value="1"/>
</dbReference>
<evidence type="ECO:0000256" key="12">
    <source>
        <dbReference type="ARBA" id="ARBA00048798"/>
    </source>
</evidence>
<comment type="pathway">
    <text evidence="4">Amino-acid biosynthesis; L-leucine biosynthesis; L-leucine from 3-methyl-2-oxobutanoate: step 4/4.</text>
</comment>
<reference evidence="18 19" key="1">
    <citation type="submission" date="2020-08" db="EMBL/GenBank/DDBJ databases">
        <title>Sequencing the genomes of 1000 actinobacteria strains.</title>
        <authorList>
            <person name="Klenk H.-P."/>
        </authorList>
    </citation>
    <scope>NUCLEOTIDE SEQUENCE [LARGE SCALE GENOMIC DNA]</scope>
    <source>
        <strain evidence="18 19">DSM 45362</strain>
    </source>
</reference>
<dbReference type="Gene3D" id="3.20.10.10">
    <property type="entry name" value="D-amino Acid Aminotransferase, subunit A, domain 2"/>
    <property type="match status" value="1"/>
</dbReference>
<dbReference type="UniPathway" id="UPA00047">
    <property type="reaction ID" value="UER00058"/>
</dbReference>
<comment type="similarity">
    <text evidence="5 15">Belongs to the class-IV pyridoxal-phosphate-dependent aminotransferase family.</text>
</comment>
<keyword evidence="19" id="KW-1185">Reference proteome</keyword>
<accession>A0A841C176</accession>
<sequence>MTTLVDTRPSKVMANPGHGDAFTDHMVTAHWTRADGWTVPQLGPLVNLSMHPGMIGLHYAQVVFEGLKAFVQADGSIAAFRPRDNAARFARSAARLAMPEVPASMFLSAVEEVVRADADWLLDNPQHTLYLRPLLYASEAQLMLRASNEYTFLMMAFLAGGFFGDQVDPVSVLVSRDFTRAVPGGTGNVKCAANYGPSLLAQRQAQEAGCQQVVWLDAAEHRFIEEMGGMNLFFVRGSGADARLVTPELTGTLLPGMTRNSLLTIAAREGYAVSEERITVDEWRDQCLSGAITETFACGTAAVVTPVGRVRDRDGDFMIGTGTMGAVTRRLRAALLDVQHGRTADPAGWLHPITI</sequence>
<keyword evidence="7 17" id="KW-0028">Amino-acid biosynthesis</keyword>
<comment type="caution">
    <text evidence="18">The sequence shown here is derived from an EMBL/GenBank/DDBJ whole genome shotgun (WGS) entry which is preliminary data.</text>
</comment>
<dbReference type="RefSeq" id="WP_184842792.1">
    <property type="nucleotide sequence ID" value="NZ_JACHMN010000003.1"/>
</dbReference>
<evidence type="ECO:0000256" key="8">
    <source>
        <dbReference type="ARBA" id="ARBA00022679"/>
    </source>
</evidence>
<comment type="cofactor">
    <cofactor evidence="1 16">
        <name>pyridoxal 5'-phosphate</name>
        <dbReference type="ChEBI" id="CHEBI:597326"/>
    </cofactor>
</comment>
<evidence type="ECO:0000256" key="6">
    <source>
        <dbReference type="ARBA" id="ARBA00022576"/>
    </source>
</evidence>
<dbReference type="UniPathway" id="UPA00049">
    <property type="reaction ID" value="UER00062"/>
</dbReference>
<keyword evidence="9 16" id="KW-0663">Pyridoxal phosphate</keyword>
<dbReference type="InterPro" id="IPR018300">
    <property type="entry name" value="Aminotrans_IV_CS"/>
</dbReference>
<dbReference type="AlphaFoldDB" id="A0A841C176"/>
<dbReference type="InterPro" id="IPR043132">
    <property type="entry name" value="BCAT-like_C"/>
</dbReference>
<dbReference type="Gene3D" id="3.30.470.10">
    <property type="match status" value="1"/>
</dbReference>
<comment type="pathway">
    <text evidence="2">Amino-acid biosynthesis; L-isoleucine biosynthesis; L-isoleucine from 2-oxobutanoate: step 4/4.</text>
</comment>
<evidence type="ECO:0000256" key="3">
    <source>
        <dbReference type="ARBA" id="ARBA00004931"/>
    </source>
</evidence>
<dbReference type="GO" id="GO:0004084">
    <property type="term" value="F:branched-chain-amino-acid transaminase activity"/>
    <property type="evidence" value="ECO:0007669"/>
    <property type="project" value="UniProtKB-EC"/>
</dbReference>
<dbReference type="PROSITE" id="PS00770">
    <property type="entry name" value="AA_TRANSFER_CLASS_4"/>
    <property type="match status" value="1"/>
</dbReference>
<comment type="catalytic activity">
    <reaction evidence="11 17">
        <text>L-valine + 2-oxoglutarate = 3-methyl-2-oxobutanoate + L-glutamate</text>
        <dbReference type="Rhea" id="RHEA:24813"/>
        <dbReference type="ChEBI" id="CHEBI:11851"/>
        <dbReference type="ChEBI" id="CHEBI:16810"/>
        <dbReference type="ChEBI" id="CHEBI:29985"/>
        <dbReference type="ChEBI" id="CHEBI:57762"/>
        <dbReference type="EC" id="2.6.1.42"/>
    </reaction>
</comment>
<evidence type="ECO:0000256" key="1">
    <source>
        <dbReference type="ARBA" id="ARBA00001933"/>
    </source>
</evidence>
<dbReference type="InterPro" id="IPR005786">
    <property type="entry name" value="B_amino_transII"/>
</dbReference>
<evidence type="ECO:0000256" key="5">
    <source>
        <dbReference type="ARBA" id="ARBA00009320"/>
    </source>
</evidence>
<evidence type="ECO:0000256" key="15">
    <source>
        <dbReference type="RuleBase" id="RU004106"/>
    </source>
</evidence>
<dbReference type="PANTHER" id="PTHR11825:SF44">
    <property type="entry name" value="BRANCHED-CHAIN-AMINO-ACID AMINOTRANSFERASE"/>
    <property type="match status" value="1"/>
</dbReference>
<dbReference type="GO" id="GO:0009099">
    <property type="term" value="P:L-valine biosynthetic process"/>
    <property type="evidence" value="ECO:0007669"/>
    <property type="project" value="UniProtKB-UniPathway"/>
</dbReference>
<dbReference type="InterPro" id="IPR001544">
    <property type="entry name" value="Aminotrans_IV"/>
</dbReference>
<evidence type="ECO:0000313" key="19">
    <source>
        <dbReference type="Proteomes" id="UP000587527"/>
    </source>
</evidence>
<keyword evidence="8 17" id="KW-0808">Transferase</keyword>
<gene>
    <name evidence="18" type="ORF">F4553_006154</name>
</gene>
<keyword evidence="10 17" id="KW-0100">Branched-chain amino acid biosynthesis</keyword>
<dbReference type="EC" id="2.6.1.42" evidence="17"/>
<evidence type="ECO:0000256" key="14">
    <source>
        <dbReference type="PIRSR" id="PIRSR006468-1"/>
    </source>
</evidence>
<dbReference type="InterPro" id="IPR036038">
    <property type="entry name" value="Aminotransferase-like"/>
</dbReference>
<dbReference type="GO" id="GO:0009097">
    <property type="term" value="P:isoleucine biosynthetic process"/>
    <property type="evidence" value="ECO:0007669"/>
    <property type="project" value="UniProtKB-UniPathway"/>
</dbReference>
<dbReference type="EMBL" id="JACHMN010000003">
    <property type="protein sequence ID" value="MBB5872720.1"/>
    <property type="molecule type" value="Genomic_DNA"/>
</dbReference>
<evidence type="ECO:0000256" key="13">
    <source>
        <dbReference type="ARBA" id="ARBA00049229"/>
    </source>
</evidence>
<dbReference type="InterPro" id="IPR043131">
    <property type="entry name" value="BCAT-like_N"/>
</dbReference>